<name>A0A075AA32_OPIVI</name>
<evidence type="ECO:0000313" key="1">
    <source>
        <dbReference type="EMBL" id="KER24419.1"/>
    </source>
</evidence>
<dbReference type="RefSeq" id="XP_009171816.1">
    <property type="nucleotide sequence ID" value="XM_009173552.1"/>
</dbReference>
<dbReference type="CTD" id="20322075"/>
<organism evidence="1 2">
    <name type="scientific">Opisthorchis viverrini</name>
    <name type="common">Southeast Asian liver fluke</name>
    <dbReference type="NCBI Taxonomy" id="6198"/>
    <lineage>
        <taxon>Eukaryota</taxon>
        <taxon>Metazoa</taxon>
        <taxon>Spiralia</taxon>
        <taxon>Lophotrochozoa</taxon>
        <taxon>Platyhelminthes</taxon>
        <taxon>Trematoda</taxon>
        <taxon>Digenea</taxon>
        <taxon>Opisthorchiida</taxon>
        <taxon>Opisthorchiata</taxon>
        <taxon>Opisthorchiidae</taxon>
        <taxon>Opisthorchis</taxon>
    </lineage>
</organism>
<evidence type="ECO:0000313" key="2">
    <source>
        <dbReference type="Proteomes" id="UP000054324"/>
    </source>
</evidence>
<dbReference type="Proteomes" id="UP000054324">
    <property type="component" value="Unassembled WGS sequence"/>
</dbReference>
<gene>
    <name evidence="1" type="ORF">T265_07896</name>
</gene>
<protein>
    <submittedName>
        <fullName evidence="1">Uncharacterized protein</fullName>
    </submittedName>
</protein>
<dbReference type="KEGG" id="ovi:T265_07896"/>
<keyword evidence="2" id="KW-1185">Reference proteome</keyword>
<dbReference type="GeneID" id="20322075"/>
<reference evidence="1 2" key="1">
    <citation type="submission" date="2013-11" db="EMBL/GenBank/DDBJ databases">
        <title>Opisthorchis viverrini - life in the bile duct.</title>
        <authorList>
            <person name="Young N.D."/>
            <person name="Nagarajan N."/>
            <person name="Lin S.J."/>
            <person name="Korhonen P.K."/>
            <person name="Jex A.R."/>
            <person name="Hall R.S."/>
            <person name="Safavi-Hemami H."/>
            <person name="Kaewkong W."/>
            <person name="Bertrand D."/>
            <person name="Gao S."/>
            <person name="Seet Q."/>
            <person name="Wongkham S."/>
            <person name="Teh B.T."/>
            <person name="Wongkham C."/>
            <person name="Intapan P.M."/>
            <person name="Maleewong W."/>
            <person name="Yang X."/>
            <person name="Hu M."/>
            <person name="Wang Z."/>
            <person name="Hofmann A."/>
            <person name="Sternberg P.W."/>
            <person name="Tan P."/>
            <person name="Wang J."/>
            <person name="Gasser R.B."/>
        </authorList>
    </citation>
    <scope>NUCLEOTIDE SEQUENCE [LARGE SCALE GENOMIC DNA]</scope>
</reference>
<sequence length="106" mass="12254">MIRKLDSINSAAVTFVPRIHRSKLPGFRSPESEKYSEEVEAMAWPRLILCRVSLPGVDSYKDCPWDAIQEATVVDKNGEWPQPFEDGDVRTYLEVFKDPMLKMWHA</sequence>
<accession>A0A075AA32</accession>
<dbReference type="AlphaFoldDB" id="A0A075AA32"/>
<dbReference type="EMBL" id="KL596810">
    <property type="protein sequence ID" value="KER24419.1"/>
    <property type="molecule type" value="Genomic_DNA"/>
</dbReference>
<proteinExistence type="predicted"/>